<evidence type="ECO:0000256" key="1">
    <source>
        <dbReference type="SAM" id="MobiDB-lite"/>
    </source>
</evidence>
<reference evidence="3" key="1">
    <citation type="journal article" date="2022" name="bioRxiv">
        <title>Sequencing and chromosome-scale assembly of the giantPleurodeles waltlgenome.</title>
        <authorList>
            <person name="Brown T."/>
            <person name="Elewa A."/>
            <person name="Iarovenko S."/>
            <person name="Subramanian E."/>
            <person name="Araus A.J."/>
            <person name="Petzold A."/>
            <person name="Susuki M."/>
            <person name="Suzuki K.-i.T."/>
            <person name="Hayashi T."/>
            <person name="Toyoda A."/>
            <person name="Oliveira C."/>
            <person name="Osipova E."/>
            <person name="Leigh N.D."/>
            <person name="Simon A."/>
            <person name="Yun M.H."/>
        </authorList>
    </citation>
    <scope>NUCLEOTIDE SEQUENCE</scope>
    <source>
        <strain evidence="3">20211129_DDA</strain>
        <tissue evidence="3">Liver</tissue>
    </source>
</reference>
<dbReference type="EMBL" id="JANPWB010000001">
    <property type="protein sequence ID" value="KAJ1218091.1"/>
    <property type="molecule type" value="Genomic_DNA"/>
</dbReference>
<keyword evidence="4" id="KW-1185">Reference proteome</keyword>
<accession>A0AAV7WYZ1</accession>
<evidence type="ECO:0000313" key="3">
    <source>
        <dbReference type="EMBL" id="KAJ1218091.1"/>
    </source>
</evidence>
<name>A0AAV7WYZ1_PLEWA</name>
<keyword evidence="2" id="KW-0732">Signal</keyword>
<protein>
    <recommendedName>
        <fullName evidence="5">Secreted protein</fullName>
    </recommendedName>
</protein>
<dbReference type="AlphaFoldDB" id="A0AAV7WYZ1"/>
<feature type="region of interest" description="Disordered" evidence="1">
    <location>
        <begin position="61"/>
        <end position="175"/>
    </location>
</feature>
<gene>
    <name evidence="3" type="ORF">NDU88_005677</name>
</gene>
<sequence length="175" mass="18823">MSRLCWQLLVCWQYGMAASGVVLWQGPDCFCAAPSCEPLTVNAAALFPLWFWDRVAGSPYAGGERQAGTSKESRSLLRAVQSSGRSGLGVELHLPGPLRRHRQHAGGTPTRRPPAAHRAQSKQPGPAIPRPPGAVKASAPYAGRAQEPGARPDRGRLTGWRTPQQHPAGRHTISQ</sequence>
<comment type="caution">
    <text evidence="3">The sequence shown here is derived from an EMBL/GenBank/DDBJ whole genome shotgun (WGS) entry which is preliminary data.</text>
</comment>
<evidence type="ECO:0008006" key="5">
    <source>
        <dbReference type="Google" id="ProtNLM"/>
    </source>
</evidence>
<dbReference type="Proteomes" id="UP001066276">
    <property type="component" value="Chromosome 1_1"/>
</dbReference>
<feature type="signal peptide" evidence="2">
    <location>
        <begin position="1"/>
        <end position="17"/>
    </location>
</feature>
<feature type="chain" id="PRO_5043922293" description="Secreted protein" evidence="2">
    <location>
        <begin position="18"/>
        <end position="175"/>
    </location>
</feature>
<proteinExistence type="predicted"/>
<evidence type="ECO:0000313" key="4">
    <source>
        <dbReference type="Proteomes" id="UP001066276"/>
    </source>
</evidence>
<evidence type="ECO:0000256" key="2">
    <source>
        <dbReference type="SAM" id="SignalP"/>
    </source>
</evidence>
<organism evidence="3 4">
    <name type="scientific">Pleurodeles waltl</name>
    <name type="common">Iberian ribbed newt</name>
    <dbReference type="NCBI Taxonomy" id="8319"/>
    <lineage>
        <taxon>Eukaryota</taxon>
        <taxon>Metazoa</taxon>
        <taxon>Chordata</taxon>
        <taxon>Craniata</taxon>
        <taxon>Vertebrata</taxon>
        <taxon>Euteleostomi</taxon>
        <taxon>Amphibia</taxon>
        <taxon>Batrachia</taxon>
        <taxon>Caudata</taxon>
        <taxon>Salamandroidea</taxon>
        <taxon>Salamandridae</taxon>
        <taxon>Pleurodelinae</taxon>
        <taxon>Pleurodeles</taxon>
    </lineage>
</organism>